<accession>A0A073JYP9</accession>
<dbReference type="InterPro" id="IPR000223">
    <property type="entry name" value="Pept_S26A_signal_pept_1"/>
</dbReference>
<dbReference type="InterPro" id="IPR019756">
    <property type="entry name" value="Pept_S26A_signal_pept_1_Ser-AS"/>
</dbReference>
<evidence type="ECO:0000256" key="6">
    <source>
        <dbReference type="ARBA" id="ARBA00022670"/>
    </source>
</evidence>
<dbReference type="Pfam" id="PF10502">
    <property type="entry name" value="Peptidase_S26"/>
    <property type="match status" value="1"/>
</dbReference>
<dbReference type="NCBIfam" id="TIGR02227">
    <property type="entry name" value="sigpep_I_bact"/>
    <property type="match status" value="1"/>
</dbReference>
<dbReference type="EC" id="3.4.21.89" evidence="4 12"/>
<evidence type="ECO:0000256" key="11">
    <source>
        <dbReference type="PIRSR" id="PIRSR600223-1"/>
    </source>
</evidence>
<evidence type="ECO:0000256" key="5">
    <source>
        <dbReference type="ARBA" id="ARBA00022475"/>
    </source>
</evidence>
<dbReference type="STRING" id="574376.BAMA_17160"/>
<evidence type="ECO:0000256" key="8">
    <source>
        <dbReference type="ARBA" id="ARBA00022801"/>
    </source>
</evidence>
<evidence type="ECO:0000256" key="1">
    <source>
        <dbReference type="ARBA" id="ARBA00000677"/>
    </source>
</evidence>
<dbReference type="RefSeq" id="WP_034637441.1">
    <property type="nucleotide sequence ID" value="NZ_CBCSJC010000003.1"/>
</dbReference>
<dbReference type="GO" id="GO:0005886">
    <property type="term" value="C:plasma membrane"/>
    <property type="evidence" value="ECO:0007669"/>
    <property type="project" value="UniProtKB-SubCell"/>
</dbReference>
<comment type="subcellular location">
    <subcellularLocation>
        <location evidence="2">Cell membrane</location>
        <topology evidence="2">Single-pass type II membrane protein</topology>
    </subcellularLocation>
    <subcellularLocation>
        <location evidence="13">Membrane</location>
        <topology evidence="13">Single-pass type II membrane protein</topology>
    </subcellularLocation>
</comment>
<dbReference type="GO" id="GO:0004252">
    <property type="term" value="F:serine-type endopeptidase activity"/>
    <property type="evidence" value="ECO:0007669"/>
    <property type="project" value="InterPro"/>
</dbReference>
<dbReference type="AlphaFoldDB" id="A0A073JYP9"/>
<evidence type="ECO:0000259" key="14">
    <source>
        <dbReference type="Pfam" id="PF10502"/>
    </source>
</evidence>
<keyword evidence="5" id="KW-1003">Cell membrane</keyword>
<name>A0A073JYP9_9BACI</name>
<evidence type="ECO:0000256" key="9">
    <source>
        <dbReference type="ARBA" id="ARBA00022989"/>
    </source>
</evidence>
<keyword evidence="8 12" id="KW-0378">Hydrolase</keyword>
<dbReference type="SUPFAM" id="SSF51306">
    <property type="entry name" value="LexA/Signal peptidase"/>
    <property type="match status" value="1"/>
</dbReference>
<dbReference type="PROSITE" id="PS00760">
    <property type="entry name" value="SPASE_I_2"/>
    <property type="match status" value="1"/>
</dbReference>
<evidence type="ECO:0000256" key="13">
    <source>
        <dbReference type="RuleBase" id="RU362042"/>
    </source>
</evidence>
<feature type="active site" evidence="11">
    <location>
        <position position="40"/>
    </location>
</feature>
<evidence type="ECO:0000256" key="2">
    <source>
        <dbReference type="ARBA" id="ARBA00004401"/>
    </source>
</evidence>
<organism evidence="15 16">
    <name type="scientific">Bacillus manliponensis</name>
    <dbReference type="NCBI Taxonomy" id="574376"/>
    <lineage>
        <taxon>Bacteria</taxon>
        <taxon>Bacillati</taxon>
        <taxon>Bacillota</taxon>
        <taxon>Bacilli</taxon>
        <taxon>Bacillales</taxon>
        <taxon>Bacillaceae</taxon>
        <taxon>Bacillus</taxon>
        <taxon>Bacillus cereus group</taxon>
    </lineage>
</organism>
<dbReference type="PRINTS" id="PR00727">
    <property type="entry name" value="LEADERPTASE"/>
</dbReference>
<comment type="caution">
    <text evidence="15">The sequence shown here is derived from an EMBL/GenBank/DDBJ whole genome shotgun (WGS) entry which is preliminary data.</text>
</comment>
<dbReference type="InterPro" id="IPR019758">
    <property type="entry name" value="Pept_S26A_signal_pept_1_CS"/>
</dbReference>
<feature type="transmembrane region" description="Helical" evidence="12">
    <location>
        <begin position="12"/>
        <end position="36"/>
    </location>
</feature>
<dbReference type="PROSITE" id="PS00761">
    <property type="entry name" value="SPASE_I_3"/>
    <property type="match status" value="1"/>
</dbReference>
<keyword evidence="10 12" id="KW-0472">Membrane</keyword>
<proteinExistence type="inferred from homology"/>
<dbReference type="Proteomes" id="UP000027822">
    <property type="component" value="Unassembled WGS sequence"/>
</dbReference>
<dbReference type="eggNOG" id="COG0681">
    <property type="taxonomic scope" value="Bacteria"/>
</dbReference>
<keyword evidence="7 12" id="KW-0812">Transmembrane</keyword>
<keyword evidence="6 12" id="KW-0645">Protease</keyword>
<evidence type="ECO:0000256" key="10">
    <source>
        <dbReference type="ARBA" id="ARBA00023136"/>
    </source>
</evidence>
<feature type="active site" evidence="11">
    <location>
        <position position="81"/>
    </location>
</feature>
<protein>
    <recommendedName>
        <fullName evidence="4 12">Signal peptidase I</fullName>
        <ecNumber evidence="4 12">3.4.21.89</ecNumber>
    </recommendedName>
</protein>
<dbReference type="EMBL" id="JOTN01000004">
    <property type="protein sequence ID" value="KEK20174.1"/>
    <property type="molecule type" value="Genomic_DNA"/>
</dbReference>
<dbReference type="GO" id="GO:0006465">
    <property type="term" value="P:signal peptide processing"/>
    <property type="evidence" value="ECO:0007669"/>
    <property type="project" value="InterPro"/>
</dbReference>
<sequence length="188" mass="21658">MKKAWKKEGLAWIKIIFVGVILAVFFRTFFFSTYIVEGKSMMPTLQDGNMLVVNKVSYQVSDLSRLDVIVFHANGNDDYVKRVIGLPGEHVAYRDDMLYINGKAVAEPYLEEYKKAMNGHLLTGDFTLEEVTGEEVIPDGYIFVLGDNRLGSWDSRHFGFVKIDEIVGKVDLRYWPIRDVEMDFEQKK</sequence>
<dbReference type="OrthoDB" id="9802919at2"/>
<gene>
    <name evidence="15" type="ORF">BAMA_17160</name>
</gene>
<comment type="similarity">
    <text evidence="3 13">Belongs to the peptidase S26 family.</text>
</comment>
<dbReference type="InterPro" id="IPR019533">
    <property type="entry name" value="Peptidase_S26"/>
</dbReference>
<reference evidence="15 16" key="1">
    <citation type="submission" date="2014-06" db="EMBL/GenBank/DDBJ databases">
        <title>Draft genome sequence of Bacillus manliponensis JCM 15802 (MCCC 1A00708).</title>
        <authorList>
            <person name="Lai Q."/>
            <person name="Liu Y."/>
            <person name="Shao Z."/>
        </authorList>
    </citation>
    <scope>NUCLEOTIDE SEQUENCE [LARGE SCALE GENOMIC DNA]</scope>
    <source>
        <strain evidence="15 16">JCM 15802</strain>
    </source>
</reference>
<evidence type="ECO:0000256" key="7">
    <source>
        <dbReference type="ARBA" id="ARBA00022692"/>
    </source>
</evidence>
<dbReference type="GO" id="GO:0009003">
    <property type="term" value="F:signal peptidase activity"/>
    <property type="evidence" value="ECO:0007669"/>
    <property type="project" value="UniProtKB-EC"/>
</dbReference>
<evidence type="ECO:0000313" key="15">
    <source>
        <dbReference type="EMBL" id="KEK20174.1"/>
    </source>
</evidence>
<keyword evidence="16" id="KW-1185">Reference proteome</keyword>
<comment type="catalytic activity">
    <reaction evidence="1 12">
        <text>Cleavage of hydrophobic, N-terminal signal or leader sequences from secreted and periplasmic proteins.</text>
        <dbReference type="EC" id="3.4.21.89"/>
    </reaction>
</comment>
<dbReference type="PANTHER" id="PTHR43390">
    <property type="entry name" value="SIGNAL PEPTIDASE I"/>
    <property type="match status" value="1"/>
</dbReference>
<evidence type="ECO:0000313" key="16">
    <source>
        <dbReference type="Proteomes" id="UP000027822"/>
    </source>
</evidence>
<feature type="domain" description="Peptidase S26" evidence="14">
    <location>
        <begin position="11"/>
        <end position="175"/>
    </location>
</feature>
<evidence type="ECO:0000256" key="3">
    <source>
        <dbReference type="ARBA" id="ARBA00009370"/>
    </source>
</evidence>
<dbReference type="Gene3D" id="2.10.109.10">
    <property type="entry name" value="Umud Fragment, subunit A"/>
    <property type="match status" value="1"/>
</dbReference>
<dbReference type="FunFam" id="2.10.109.10:FF:000008">
    <property type="entry name" value="Signal peptidase I"/>
    <property type="match status" value="1"/>
</dbReference>
<dbReference type="PROSITE" id="PS00501">
    <property type="entry name" value="SPASE_I_1"/>
    <property type="match status" value="1"/>
</dbReference>
<dbReference type="CDD" id="cd06530">
    <property type="entry name" value="S26_SPase_I"/>
    <property type="match status" value="1"/>
</dbReference>
<dbReference type="PANTHER" id="PTHR43390:SF1">
    <property type="entry name" value="CHLOROPLAST PROCESSING PEPTIDASE"/>
    <property type="match status" value="1"/>
</dbReference>
<dbReference type="InterPro" id="IPR019757">
    <property type="entry name" value="Pept_S26A_signal_pept_1_Lys-AS"/>
</dbReference>
<keyword evidence="9 12" id="KW-1133">Transmembrane helix</keyword>
<evidence type="ECO:0000256" key="4">
    <source>
        <dbReference type="ARBA" id="ARBA00013208"/>
    </source>
</evidence>
<evidence type="ECO:0000256" key="12">
    <source>
        <dbReference type="RuleBase" id="RU003993"/>
    </source>
</evidence>
<dbReference type="InterPro" id="IPR036286">
    <property type="entry name" value="LexA/Signal_pep-like_sf"/>
</dbReference>